<sequence>METKKLKIIINDVSVSLFAFDGGQGVREYLAMLTCTNPEQSFEEQARAMANSCEEIRTSNFHGHLGKLSEAHPVFKRYYLSDAANQLETLQKIIGEQDCAVSYVQQPPLQGAKLGLWVYLMAGTENHKIDDNMFAVTHNGYTELWSAQLMAAGKNAFDQTFDIMTTYAQRLRSLGCTLADNCLRTWLYVNDIDNHYDGVVKGRNAVFDTEHLTDDTHFIASTGIGGRCADHRALCMMNAYAIKGIKPNDVRHLYALDHLNRTSDYGVRFERGSYIDFAGRRKVFISGTASIDNKGDIMHVGDIRQQVRRMWENIQALLAEGGCTFDDVAEMTVYLRDTADYKIVSDMFAQKFPDTPYIIVLAPVCRPGWLVETECLALKKL</sequence>
<comment type="caution">
    <text evidence="1">The sequence shown here is derived from an EMBL/GenBank/DDBJ whole genome shotgun (WGS) entry which is preliminary data.</text>
</comment>
<dbReference type="Pfam" id="PF01042">
    <property type="entry name" value="Ribonuc_L-PSP"/>
    <property type="match status" value="1"/>
</dbReference>
<organism evidence="1 2">
    <name type="scientific">Hallella colorans</name>
    <dbReference type="NCBI Taxonomy" id="1703337"/>
    <lineage>
        <taxon>Bacteria</taxon>
        <taxon>Pseudomonadati</taxon>
        <taxon>Bacteroidota</taxon>
        <taxon>Bacteroidia</taxon>
        <taxon>Bacteroidales</taxon>
        <taxon>Prevotellaceae</taxon>
        <taxon>Hallella</taxon>
    </lineage>
</organism>
<protein>
    <submittedName>
        <fullName evidence="1">Enamine deaminase RidA (YjgF/YER057c/UK114 family)</fullName>
    </submittedName>
</protein>
<dbReference type="RefSeq" id="WP_116617231.1">
    <property type="nucleotide sequence ID" value="NZ_QENY01000022.1"/>
</dbReference>
<dbReference type="InterPro" id="IPR035959">
    <property type="entry name" value="RutC-like_sf"/>
</dbReference>
<dbReference type="PANTHER" id="PTHR11803">
    <property type="entry name" value="2-IMINOBUTANOATE/2-IMINOPROPANOATE DEAMINASE RIDA"/>
    <property type="match status" value="1"/>
</dbReference>
<accession>A0A2U0TZ32</accession>
<keyword evidence="2" id="KW-1185">Reference proteome</keyword>
<proteinExistence type="predicted"/>
<dbReference type="OrthoDB" id="9803101at2"/>
<name>A0A2U0TZ32_9BACT</name>
<dbReference type="Gene3D" id="3.30.1330.40">
    <property type="entry name" value="RutC-like"/>
    <property type="match status" value="1"/>
</dbReference>
<evidence type="ECO:0000313" key="1">
    <source>
        <dbReference type="EMBL" id="PVX48861.1"/>
    </source>
</evidence>
<dbReference type="CDD" id="cd06153">
    <property type="entry name" value="YjgF_YER057c_UK114_like_5"/>
    <property type="match status" value="1"/>
</dbReference>
<dbReference type="AlphaFoldDB" id="A0A2U0TZ32"/>
<dbReference type="SUPFAM" id="SSF55298">
    <property type="entry name" value="YjgF-like"/>
    <property type="match status" value="1"/>
</dbReference>
<reference evidence="1 2" key="1">
    <citation type="submission" date="2018-05" db="EMBL/GenBank/DDBJ databases">
        <title>Genomic Encyclopedia of Type Strains, Phase IV (KMG-IV): sequencing the most valuable type-strain genomes for metagenomic binning, comparative biology and taxonomic classification.</title>
        <authorList>
            <person name="Goeker M."/>
        </authorList>
    </citation>
    <scope>NUCLEOTIDE SEQUENCE [LARGE SCALE GENOMIC DNA]</scope>
    <source>
        <strain evidence="1 2">DSM 100333</strain>
    </source>
</reference>
<dbReference type="GO" id="GO:0005829">
    <property type="term" value="C:cytosol"/>
    <property type="evidence" value="ECO:0007669"/>
    <property type="project" value="TreeGrafter"/>
</dbReference>
<dbReference type="GO" id="GO:0019239">
    <property type="term" value="F:deaminase activity"/>
    <property type="evidence" value="ECO:0007669"/>
    <property type="project" value="TreeGrafter"/>
</dbReference>
<evidence type="ECO:0000313" key="2">
    <source>
        <dbReference type="Proteomes" id="UP000245870"/>
    </source>
</evidence>
<dbReference type="PANTHER" id="PTHR11803:SF39">
    <property type="entry name" value="2-IMINOBUTANOATE_2-IMINOPROPANOATE DEAMINASE"/>
    <property type="match status" value="1"/>
</dbReference>
<gene>
    <name evidence="1" type="ORF">C7379_1222</name>
</gene>
<dbReference type="InterPro" id="IPR006175">
    <property type="entry name" value="YjgF/YER057c/UK114"/>
</dbReference>
<dbReference type="Proteomes" id="UP000245870">
    <property type="component" value="Unassembled WGS sequence"/>
</dbReference>
<dbReference type="EMBL" id="QENY01000022">
    <property type="protein sequence ID" value="PVX48861.1"/>
    <property type="molecule type" value="Genomic_DNA"/>
</dbReference>